<sequence>MAGRCTALADIFYSLLPGQDATISCRASGRFQARKGRLVGPQRAFEASPTTAPLPPLSANKPSPPPREARTQLPELAPHPASKLPPPVRSCTTAPRRPLKRPPCVCAPAAAAAAVVVAAAAAAAAVAALRLPSASPPRTAPARGLDAGGDAAASTAHRLVLRVGREQRRRLSAAQPRWLCVSEALHRRECALFPLFALPSVLPSALHVTATPPPPRPGSRAP</sequence>
<keyword evidence="4" id="KW-1185">Reference proteome</keyword>
<organism evidence="3 4">
    <name type="scientific">Amniculicola lignicola CBS 123094</name>
    <dbReference type="NCBI Taxonomy" id="1392246"/>
    <lineage>
        <taxon>Eukaryota</taxon>
        <taxon>Fungi</taxon>
        <taxon>Dikarya</taxon>
        <taxon>Ascomycota</taxon>
        <taxon>Pezizomycotina</taxon>
        <taxon>Dothideomycetes</taxon>
        <taxon>Pleosporomycetidae</taxon>
        <taxon>Pleosporales</taxon>
        <taxon>Amniculicolaceae</taxon>
        <taxon>Amniculicola</taxon>
    </lineage>
</organism>
<gene>
    <name evidence="3" type="ORF">P154DRAFT_1189</name>
</gene>
<keyword evidence="2" id="KW-0812">Transmembrane</keyword>
<dbReference type="Proteomes" id="UP000799779">
    <property type="component" value="Unassembled WGS sequence"/>
</dbReference>
<reference evidence="3" key="1">
    <citation type="journal article" date="2020" name="Stud. Mycol.">
        <title>101 Dothideomycetes genomes: a test case for predicting lifestyles and emergence of pathogens.</title>
        <authorList>
            <person name="Haridas S."/>
            <person name="Albert R."/>
            <person name="Binder M."/>
            <person name="Bloem J."/>
            <person name="Labutti K."/>
            <person name="Salamov A."/>
            <person name="Andreopoulos B."/>
            <person name="Baker S."/>
            <person name="Barry K."/>
            <person name="Bills G."/>
            <person name="Bluhm B."/>
            <person name="Cannon C."/>
            <person name="Castanera R."/>
            <person name="Culley D."/>
            <person name="Daum C."/>
            <person name="Ezra D."/>
            <person name="Gonzalez J."/>
            <person name="Henrissat B."/>
            <person name="Kuo A."/>
            <person name="Liang C."/>
            <person name="Lipzen A."/>
            <person name="Lutzoni F."/>
            <person name="Magnuson J."/>
            <person name="Mondo S."/>
            <person name="Nolan M."/>
            <person name="Ohm R."/>
            <person name="Pangilinan J."/>
            <person name="Park H.-J."/>
            <person name="Ramirez L."/>
            <person name="Alfaro M."/>
            <person name="Sun H."/>
            <person name="Tritt A."/>
            <person name="Yoshinaga Y."/>
            <person name="Zwiers L.-H."/>
            <person name="Turgeon B."/>
            <person name="Goodwin S."/>
            <person name="Spatafora J."/>
            <person name="Crous P."/>
            <person name="Grigoriev I."/>
        </authorList>
    </citation>
    <scope>NUCLEOTIDE SEQUENCE</scope>
    <source>
        <strain evidence="3">CBS 123094</strain>
    </source>
</reference>
<dbReference type="AlphaFoldDB" id="A0A6A5X443"/>
<evidence type="ECO:0000313" key="3">
    <source>
        <dbReference type="EMBL" id="KAF2007718.1"/>
    </source>
</evidence>
<feature type="compositionally biased region" description="Pro residues" evidence="1">
    <location>
        <begin position="52"/>
        <end position="66"/>
    </location>
</feature>
<accession>A0A6A5X443</accession>
<feature type="transmembrane region" description="Helical" evidence="2">
    <location>
        <begin position="105"/>
        <end position="129"/>
    </location>
</feature>
<keyword evidence="2" id="KW-1133">Transmembrane helix</keyword>
<keyword evidence="2" id="KW-0472">Membrane</keyword>
<evidence type="ECO:0000256" key="2">
    <source>
        <dbReference type="SAM" id="Phobius"/>
    </source>
</evidence>
<protein>
    <submittedName>
        <fullName evidence="3">Uncharacterized protein</fullName>
    </submittedName>
</protein>
<proteinExistence type="predicted"/>
<feature type="region of interest" description="Disordered" evidence="1">
    <location>
        <begin position="38"/>
        <end position="72"/>
    </location>
</feature>
<dbReference type="EMBL" id="ML977556">
    <property type="protein sequence ID" value="KAF2007718.1"/>
    <property type="molecule type" value="Genomic_DNA"/>
</dbReference>
<evidence type="ECO:0000256" key="1">
    <source>
        <dbReference type="SAM" id="MobiDB-lite"/>
    </source>
</evidence>
<evidence type="ECO:0000313" key="4">
    <source>
        <dbReference type="Proteomes" id="UP000799779"/>
    </source>
</evidence>
<name>A0A6A5X443_9PLEO</name>